<feature type="signal peptide" evidence="1">
    <location>
        <begin position="1"/>
        <end position="20"/>
    </location>
</feature>
<dbReference type="STRING" id="83449.BON30_04205"/>
<dbReference type="EMBL" id="MPIN01000001">
    <property type="protein sequence ID" value="OJH42409.1"/>
    <property type="molecule type" value="Genomic_DNA"/>
</dbReference>
<dbReference type="Gene3D" id="1.10.150.320">
    <property type="entry name" value="Photosystem II 12 kDa extrinsic protein"/>
    <property type="match status" value="1"/>
</dbReference>
<dbReference type="InterPro" id="IPR003583">
    <property type="entry name" value="Hlx-hairpin-Hlx_DNA-bd_motif"/>
</dbReference>
<protein>
    <submittedName>
        <fullName evidence="3">Competence protein ComEA</fullName>
    </submittedName>
</protein>
<keyword evidence="4" id="KW-1185">Reference proteome</keyword>
<feature type="domain" description="Helix-hairpin-helix DNA-binding motif class 1" evidence="2">
    <location>
        <begin position="75"/>
        <end position="94"/>
    </location>
</feature>
<dbReference type="GO" id="GO:0003677">
    <property type="term" value="F:DNA binding"/>
    <property type="evidence" value="ECO:0007669"/>
    <property type="project" value="InterPro"/>
</dbReference>
<accession>A0A1L9BJK1</accession>
<dbReference type="AlphaFoldDB" id="A0A1L9BJK1"/>
<name>A0A1L9BJK1_9BACT</name>
<evidence type="ECO:0000313" key="3">
    <source>
        <dbReference type="EMBL" id="OJH42409.1"/>
    </source>
</evidence>
<dbReference type="PANTHER" id="PTHR21180:SF32">
    <property type="entry name" value="ENDONUCLEASE_EXONUCLEASE_PHOSPHATASE FAMILY DOMAIN-CONTAINING PROTEIN 1"/>
    <property type="match status" value="1"/>
</dbReference>
<gene>
    <name evidence="3" type="ORF">BON30_04205</name>
</gene>
<reference evidence="4" key="1">
    <citation type="submission" date="2016-11" db="EMBL/GenBank/DDBJ databases">
        <authorList>
            <person name="Shukria A."/>
            <person name="Stevens D.C."/>
        </authorList>
    </citation>
    <scope>NUCLEOTIDE SEQUENCE [LARGE SCALE GENOMIC DNA]</scope>
    <source>
        <strain evidence="4">Cbfe23</strain>
    </source>
</reference>
<comment type="caution">
    <text evidence="3">The sequence shown here is derived from an EMBL/GenBank/DDBJ whole genome shotgun (WGS) entry which is preliminary data.</text>
</comment>
<sequence>MSGRAGWCAVVLALVGVLGAADAGAAGAKWRTRYTGQVNLNEATREQLDALPSVGAKAAQRIIAFREKRPFKRVEELVRVKGFGRKRFLQLKPYLTLQGATTLKAERVREQEPGKG</sequence>
<dbReference type="SUPFAM" id="SSF47781">
    <property type="entry name" value="RuvA domain 2-like"/>
    <property type="match status" value="1"/>
</dbReference>
<keyword evidence="1" id="KW-0732">Signal</keyword>
<evidence type="ECO:0000256" key="1">
    <source>
        <dbReference type="SAM" id="SignalP"/>
    </source>
</evidence>
<dbReference type="InterPro" id="IPR010994">
    <property type="entry name" value="RuvA_2-like"/>
</dbReference>
<organism evidence="3 4">
    <name type="scientific">Cystobacter ferrugineus</name>
    <dbReference type="NCBI Taxonomy" id="83449"/>
    <lineage>
        <taxon>Bacteria</taxon>
        <taxon>Pseudomonadati</taxon>
        <taxon>Myxococcota</taxon>
        <taxon>Myxococcia</taxon>
        <taxon>Myxococcales</taxon>
        <taxon>Cystobacterineae</taxon>
        <taxon>Archangiaceae</taxon>
        <taxon>Cystobacter</taxon>
    </lineage>
</organism>
<dbReference type="RefSeq" id="WP_071896501.1">
    <property type="nucleotide sequence ID" value="NZ_MPIN01000001.1"/>
</dbReference>
<dbReference type="Proteomes" id="UP000182229">
    <property type="component" value="Unassembled WGS sequence"/>
</dbReference>
<dbReference type="Pfam" id="PF12836">
    <property type="entry name" value="HHH_3"/>
    <property type="match status" value="1"/>
</dbReference>
<dbReference type="InterPro" id="IPR051675">
    <property type="entry name" value="Endo/Exo/Phosphatase_dom_1"/>
</dbReference>
<feature type="domain" description="Helix-hairpin-helix DNA-binding motif class 1" evidence="2">
    <location>
        <begin position="46"/>
        <end position="65"/>
    </location>
</feature>
<dbReference type="GO" id="GO:0006281">
    <property type="term" value="P:DNA repair"/>
    <property type="evidence" value="ECO:0007669"/>
    <property type="project" value="InterPro"/>
</dbReference>
<feature type="chain" id="PRO_5013245190" evidence="1">
    <location>
        <begin position="21"/>
        <end position="116"/>
    </location>
</feature>
<dbReference type="SMART" id="SM00278">
    <property type="entry name" value="HhH1"/>
    <property type="match status" value="2"/>
</dbReference>
<evidence type="ECO:0000259" key="2">
    <source>
        <dbReference type="SMART" id="SM00278"/>
    </source>
</evidence>
<evidence type="ECO:0000313" key="4">
    <source>
        <dbReference type="Proteomes" id="UP000182229"/>
    </source>
</evidence>
<dbReference type="PANTHER" id="PTHR21180">
    <property type="entry name" value="ENDONUCLEASE/EXONUCLEASE/PHOSPHATASE FAMILY DOMAIN-CONTAINING PROTEIN 1"/>
    <property type="match status" value="1"/>
</dbReference>
<reference evidence="3 4" key="2">
    <citation type="submission" date="2016-12" db="EMBL/GenBank/DDBJ databases">
        <title>Draft Genome Sequence of Cystobacter ferrugineus Strain Cbfe23.</title>
        <authorList>
            <person name="Akbar S."/>
            <person name="Dowd S.E."/>
            <person name="Stevens D.C."/>
        </authorList>
    </citation>
    <scope>NUCLEOTIDE SEQUENCE [LARGE SCALE GENOMIC DNA]</scope>
    <source>
        <strain evidence="3 4">Cbfe23</strain>
    </source>
</reference>
<proteinExistence type="predicted"/>